<dbReference type="SUPFAM" id="SSF46785">
    <property type="entry name" value="Winged helix' DNA-binding domain"/>
    <property type="match status" value="1"/>
</dbReference>
<dbReference type="Pfam" id="PF00392">
    <property type="entry name" value="GntR"/>
    <property type="match status" value="1"/>
</dbReference>
<feature type="compositionally biased region" description="Basic and acidic residues" evidence="6">
    <location>
        <begin position="132"/>
        <end position="142"/>
    </location>
</feature>
<dbReference type="PROSITE" id="PS50949">
    <property type="entry name" value="HTH_GNTR"/>
    <property type="match status" value="1"/>
</dbReference>
<dbReference type="InterPro" id="IPR015421">
    <property type="entry name" value="PyrdxlP-dep_Trfase_major"/>
</dbReference>
<evidence type="ECO:0000256" key="1">
    <source>
        <dbReference type="ARBA" id="ARBA00005384"/>
    </source>
</evidence>
<sequence>MSSAEHASSASRPSLAGDASNSTTSSIAISGATAATLPRYQQLVERLKAQMATGKLSAGQRLPSLRRQAAQSGLGLNSVIRAYGELEAAGLIIAEPRAGYRVAPATQAAHAPDTLNGAPNAGSQTSPASSRHPGEMQHGQRESHHRPRAITTLTISDPAWQAMANASDPRLAPLGAAHPELDAPAVRRLYRLARTQLGAHAQHPSAYALPPGSSALRTAIAQHLSHHGHPCDSDALLISQGAQHGMSLLLGQLRAAKGRCRVGVEAPGYFGIVAAIEAQGHQAIAIPARAHQGLDVAALERLLERHDDKTPALTLDALIVTADGHNPLGGQLSTPDRHRLLALAARHAILLVENTTFAELSFDTRQPWLADLAHRHADRPMPALISLGSFSKTLDPRTRCGWLWLSRPEQDSPLGLQAMIRARWANGMGDMPWMHAALSELITSGDYGRHVQRMRRCYARRLERLRAHLSAALGDSVWLPPPSGGYLQWCGLPSLEARQLEQLHQELLNAGIATLPGSLFNAEQSGLRLNAAQLGEEVTQNAARPSDTTPRQQDILARLTAHLQKALAQGEG</sequence>
<comment type="similarity">
    <text evidence="1">In the C-terminal section; belongs to the class-I pyridoxal-phosphate-dependent aminotransferase family.</text>
</comment>
<dbReference type="Pfam" id="PF00155">
    <property type="entry name" value="Aminotran_1_2"/>
    <property type="match status" value="1"/>
</dbReference>
<dbReference type="EMBL" id="JAUORK010000003">
    <property type="protein sequence ID" value="MDO6671140.1"/>
    <property type="molecule type" value="Genomic_DNA"/>
</dbReference>
<evidence type="ECO:0000256" key="6">
    <source>
        <dbReference type="SAM" id="MobiDB-lite"/>
    </source>
</evidence>
<comment type="caution">
    <text evidence="8">The sequence shown here is derived from an EMBL/GenBank/DDBJ whole genome shotgun (WGS) entry which is preliminary data.</text>
</comment>
<feature type="region of interest" description="Disordered" evidence="6">
    <location>
        <begin position="111"/>
        <end position="147"/>
    </location>
</feature>
<protein>
    <submittedName>
        <fullName evidence="8">PLP-dependent aminotransferase family protein</fullName>
    </submittedName>
</protein>
<dbReference type="SMART" id="SM00345">
    <property type="entry name" value="HTH_GNTR"/>
    <property type="match status" value="1"/>
</dbReference>
<dbReference type="SUPFAM" id="SSF53383">
    <property type="entry name" value="PLP-dependent transferases"/>
    <property type="match status" value="1"/>
</dbReference>
<reference evidence="8" key="1">
    <citation type="submission" date="2023-07" db="EMBL/GenBank/DDBJ databases">
        <title>Genome content predicts the carbon catabolic preferences of heterotrophic bacteria.</title>
        <authorList>
            <person name="Gralka M."/>
        </authorList>
    </citation>
    <scope>NUCLEOTIDE SEQUENCE</scope>
    <source>
        <strain evidence="8">C2R13</strain>
    </source>
</reference>
<evidence type="ECO:0000256" key="5">
    <source>
        <dbReference type="ARBA" id="ARBA00023163"/>
    </source>
</evidence>
<feature type="region of interest" description="Disordered" evidence="6">
    <location>
        <begin position="1"/>
        <end position="23"/>
    </location>
</feature>
<organism evidence="8 9">
    <name type="scientific">Cobetia amphilecti</name>
    <dbReference type="NCBI Taxonomy" id="1055104"/>
    <lineage>
        <taxon>Bacteria</taxon>
        <taxon>Pseudomonadati</taxon>
        <taxon>Pseudomonadota</taxon>
        <taxon>Gammaproteobacteria</taxon>
        <taxon>Oceanospirillales</taxon>
        <taxon>Halomonadaceae</taxon>
        <taxon>Cobetia</taxon>
    </lineage>
</organism>
<dbReference type="GO" id="GO:0003677">
    <property type="term" value="F:DNA binding"/>
    <property type="evidence" value="ECO:0007669"/>
    <property type="project" value="UniProtKB-KW"/>
</dbReference>
<dbReference type="InterPro" id="IPR000524">
    <property type="entry name" value="Tscrpt_reg_HTH_GntR"/>
</dbReference>
<feature type="domain" description="HTH gntR-type" evidence="7">
    <location>
        <begin position="37"/>
        <end position="105"/>
    </location>
</feature>
<keyword evidence="8" id="KW-0808">Transferase</keyword>
<evidence type="ECO:0000256" key="3">
    <source>
        <dbReference type="ARBA" id="ARBA00023015"/>
    </source>
</evidence>
<evidence type="ECO:0000259" key="7">
    <source>
        <dbReference type="PROSITE" id="PS50949"/>
    </source>
</evidence>
<dbReference type="GO" id="GO:0030170">
    <property type="term" value="F:pyridoxal phosphate binding"/>
    <property type="evidence" value="ECO:0007669"/>
    <property type="project" value="InterPro"/>
</dbReference>
<evidence type="ECO:0000256" key="4">
    <source>
        <dbReference type="ARBA" id="ARBA00023125"/>
    </source>
</evidence>
<dbReference type="PANTHER" id="PTHR46577:SF2">
    <property type="entry name" value="TRANSCRIPTIONAL REGULATORY PROTEIN"/>
    <property type="match status" value="1"/>
</dbReference>
<dbReference type="RefSeq" id="WP_303592908.1">
    <property type="nucleotide sequence ID" value="NZ_JAUORK010000003.1"/>
</dbReference>
<name>A0AAP4TWV8_9GAMM</name>
<evidence type="ECO:0000313" key="9">
    <source>
        <dbReference type="Proteomes" id="UP001170481"/>
    </source>
</evidence>
<keyword evidence="5" id="KW-0804">Transcription</keyword>
<dbReference type="GO" id="GO:0003700">
    <property type="term" value="F:DNA-binding transcription factor activity"/>
    <property type="evidence" value="ECO:0007669"/>
    <property type="project" value="InterPro"/>
</dbReference>
<evidence type="ECO:0000313" key="8">
    <source>
        <dbReference type="EMBL" id="MDO6671140.1"/>
    </source>
</evidence>
<keyword evidence="8" id="KW-0032">Aminotransferase</keyword>
<dbReference type="CDD" id="cd07377">
    <property type="entry name" value="WHTH_GntR"/>
    <property type="match status" value="1"/>
</dbReference>
<dbReference type="InterPro" id="IPR051446">
    <property type="entry name" value="HTH_trans_reg/aminotransferase"/>
</dbReference>
<dbReference type="Gene3D" id="1.10.10.10">
    <property type="entry name" value="Winged helix-like DNA-binding domain superfamily/Winged helix DNA-binding domain"/>
    <property type="match status" value="1"/>
</dbReference>
<dbReference type="InterPro" id="IPR004839">
    <property type="entry name" value="Aminotransferase_I/II_large"/>
</dbReference>
<dbReference type="GO" id="GO:0008483">
    <property type="term" value="F:transaminase activity"/>
    <property type="evidence" value="ECO:0007669"/>
    <property type="project" value="UniProtKB-KW"/>
</dbReference>
<dbReference type="InterPro" id="IPR036388">
    <property type="entry name" value="WH-like_DNA-bd_sf"/>
</dbReference>
<dbReference type="Gene3D" id="3.40.640.10">
    <property type="entry name" value="Type I PLP-dependent aspartate aminotransferase-like (Major domain)"/>
    <property type="match status" value="1"/>
</dbReference>
<proteinExistence type="inferred from homology"/>
<dbReference type="InterPro" id="IPR015424">
    <property type="entry name" value="PyrdxlP-dep_Trfase"/>
</dbReference>
<gene>
    <name evidence="8" type="ORF">Q4535_03315</name>
</gene>
<feature type="compositionally biased region" description="Polar residues" evidence="6">
    <location>
        <begin position="1"/>
        <end position="12"/>
    </location>
</feature>
<dbReference type="CDD" id="cd00609">
    <property type="entry name" value="AAT_like"/>
    <property type="match status" value="1"/>
</dbReference>
<keyword evidence="2" id="KW-0663">Pyridoxal phosphate</keyword>
<keyword evidence="4" id="KW-0238">DNA-binding</keyword>
<dbReference type="Proteomes" id="UP001170481">
    <property type="component" value="Unassembled WGS sequence"/>
</dbReference>
<dbReference type="AlphaFoldDB" id="A0AAP4TWV8"/>
<accession>A0AAP4TWV8</accession>
<evidence type="ECO:0000256" key="2">
    <source>
        <dbReference type="ARBA" id="ARBA00022898"/>
    </source>
</evidence>
<keyword evidence="3" id="KW-0805">Transcription regulation</keyword>
<dbReference type="InterPro" id="IPR036390">
    <property type="entry name" value="WH_DNA-bd_sf"/>
</dbReference>
<dbReference type="PANTHER" id="PTHR46577">
    <property type="entry name" value="HTH-TYPE TRANSCRIPTIONAL REGULATORY PROTEIN GABR"/>
    <property type="match status" value="1"/>
</dbReference>